<name>A0ABV9DCT7_9MICO</name>
<sequence>MTQPDTDPRSLLDTLPERDLAEHVEVFERVHDALAARLADTER</sequence>
<dbReference type="RefSeq" id="WP_277602196.1">
    <property type="nucleotide sequence ID" value="NZ_CP033325.1"/>
</dbReference>
<evidence type="ECO:0000313" key="2">
    <source>
        <dbReference type="Proteomes" id="UP001595955"/>
    </source>
</evidence>
<protein>
    <submittedName>
        <fullName evidence="1">Uncharacterized protein</fullName>
    </submittedName>
</protein>
<dbReference type="EMBL" id="JBHSGF010000012">
    <property type="protein sequence ID" value="MFC4556481.1"/>
    <property type="molecule type" value="Genomic_DNA"/>
</dbReference>
<reference evidence="2" key="1">
    <citation type="journal article" date="2019" name="Int. J. Syst. Evol. Microbiol.">
        <title>The Global Catalogue of Microorganisms (GCM) 10K type strain sequencing project: providing services to taxonomists for standard genome sequencing and annotation.</title>
        <authorList>
            <consortium name="The Broad Institute Genomics Platform"/>
            <consortium name="The Broad Institute Genome Sequencing Center for Infectious Disease"/>
            <person name="Wu L."/>
            <person name="Ma J."/>
        </authorList>
    </citation>
    <scope>NUCLEOTIDE SEQUENCE [LARGE SCALE GENOMIC DNA]</scope>
    <source>
        <strain evidence="2">JCM 3369</strain>
    </source>
</reference>
<organism evidence="1 2">
    <name type="scientific">Georgenia faecalis</name>
    <dbReference type="NCBI Taxonomy" id="2483799"/>
    <lineage>
        <taxon>Bacteria</taxon>
        <taxon>Bacillati</taxon>
        <taxon>Actinomycetota</taxon>
        <taxon>Actinomycetes</taxon>
        <taxon>Micrococcales</taxon>
        <taxon>Bogoriellaceae</taxon>
        <taxon>Georgenia</taxon>
    </lineage>
</organism>
<comment type="caution">
    <text evidence="1">The sequence shown here is derived from an EMBL/GenBank/DDBJ whole genome shotgun (WGS) entry which is preliminary data.</text>
</comment>
<accession>A0ABV9DCT7</accession>
<evidence type="ECO:0000313" key="1">
    <source>
        <dbReference type="EMBL" id="MFC4556481.1"/>
    </source>
</evidence>
<gene>
    <name evidence="1" type="ORF">ACFO3F_14600</name>
</gene>
<dbReference type="Proteomes" id="UP001595955">
    <property type="component" value="Unassembled WGS sequence"/>
</dbReference>
<proteinExistence type="predicted"/>
<keyword evidence="2" id="KW-1185">Reference proteome</keyword>